<dbReference type="SMART" id="SM00267">
    <property type="entry name" value="GGDEF"/>
    <property type="match status" value="1"/>
</dbReference>
<keyword evidence="4" id="KW-1185">Reference proteome</keyword>
<dbReference type="FunFam" id="3.30.70.270:FF:000001">
    <property type="entry name" value="Diguanylate cyclase domain protein"/>
    <property type="match status" value="1"/>
</dbReference>
<dbReference type="InterPro" id="IPR006675">
    <property type="entry name" value="HDIG_dom"/>
</dbReference>
<dbReference type="Pfam" id="PF00990">
    <property type="entry name" value="GGDEF"/>
    <property type="match status" value="1"/>
</dbReference>
<evidence type="ECO:0000313" key="3">
    <source>
        <dbReference type="EMBL" id="PHJ37442.1"/>
    </source>
</evidence>
<dbReference type="InterPro" id="IPR037522">
    <property type="entry name" value="HD_GYP_dom"/>
</dbReference>
<dbReference type="EMBL" id="AWQQ01000091">
    <property type="protein sequence ID" value="PHJ37442.1"/>
    <property type="molecule type" value="Genomic_DNA"/>
</dbReference>
<dbReference type="NCBIfam" id="TIGR00254">
    <property type="entry name" value="GGDEF"/>
    <property type="match status" value="1"/>
</dbReference>
<dbReference type="OrthoDB" id="9798833at2"/>
<name>A0A2C6MCY0_9FIRM</name>
<organism evidence="3 4">
    <name type="scientific">Desulforamulus profundi</name>
    <dbReference type="NCBI Taxonomy" id="1383067"/>
    <lineage>
        <taxon>Bacteria</taxon>
        <taxon>Bacillati</taxon>
        <taxon>Bacillota</taxon>
        <taxon>Clostridia</taxon>
        <taxon>Eubacteriales</taxon>
        <taxon>Peptococcaceae</taxon>
        <taxon>Desulforamulus</taxon>
    </lineage>
</organism>
<dbReference type="SUPFAM" id="SSF55073">
    <property type="entry name" value="Nucleotide cyclase"/>
    <property type="match status" value="1"/>
</dbReference>
<sequence>MTESKVMEEELKGMAQRDSLTRLYNHSYLKQRLGAELEKARNNNSSLSFMLLDFDNFKYYNDTFGHPAGDELLKVFGRMLEAKLRQNDIIGRYGGDEFGIILTDTDEEKALEIGERIRKATLELAFPNKEYMPVKALTISVGIASFPKDGSDAAELIRTADEALYNAKRNRKNKVKLYFSAFKGLEKELGSESSILATVRTLISIINAKDRYTYGHSEKVMEYSEMIAGKMGIKGQDLLDLKLAALLHDIGKIDIDPEVLNKKDPLTREEWELMKEHPERGARLLMECKILKQAGVITLYHHERYDGKGYPHGLAGEDIPLGSRIIAVADSFDAMTTKRSYKKAKDMNEAILELKKGAGEQFDPKIVEIFIQILDFYADFN</sequence>
<gene>
    <name evidence="3" type="ORF">P378_16225</name>
</gene>
<dbReference type="NCBIfam" id="TIGR00277">
    <property type="entry name" value="HDIG"/>
    <property type="match status" value="1"/>
</dbReference>
<proteinExistence type="predicted"/>
<dbReference type="InterPro" id="IPR003607">
    <property type="entry name" value="HD/PDEase_dom"/>
</dbReference>
<dbReference type="AlphaFoldDB" id="A0A2C6MCY0"/>
<dbReference type="Gene3D" id="3.30.70.270">
    <property type="match status" value="1"/>
</dbReference>
<feature type="domain" description="HD-GYP" evidence="2">
    <location>
        <begin position="191"/>
        <end position="381"/>
    </location>
</feature>
<dbReference type="InterPro" id="IPR029787">
    <property type="entry name" value="Nucleotide_cyclase"/>
</dbReference>
<dbReference type="SMART" id="SM00471">
    <property type="entry name" value="HDc"/>
    <property type="match status" value="1"/>
</dbReference>
<dbReference type="Gene3D" id="1.10.3210.10">
    <property type="entry name" value="Hypothetical protein af1432"/>
    <property type="match status" value="1"/>
</dbReference>
<dbReference type="SUPFAM" id="SSF109604">
    <property type="entry name" value="HD-domain/PDEase-like"/>
    <property type="match status" value="1"/>
</dbReference>
<dbReference type="PROSITE" id="PS50887">
    <property type="entry name" value="GGDEF"/>
    <property type="match status" value="1"/>
</dbReference>
<dbReference type="Proteomes" id="UP000222564">
    <property type="component" value="Unassembled WGS sequence"/>
</dbReference>
<comment type="caution">
    <text evidence="3">The sequence shown here is derived from an EMBL/GenBank/DDBJ whole genome shotgun (WGS) entry which is preliminary data.</text>
</comment>
<dbReference type="CDD" id="cd01949">
    <property type="entry name" value="GGDEF"/>
    <property type="match status" value="1"/>
</dbReference>
<feature type="domain" description="GGDEF" evidence="1">
    <location>
        <begin position="45"/>
        <end position="180"/>
    </location>
</feature>
<dbReference type="CDD" id="cd00077">
    <property type="entry name" value="HDc"/>
    <property type="match status" value="1"/>
</dbReference>
<evidence type="ECO:0000259" key="2">
    <source>
        <dbReference type="PROSITE" id="PS51832"/>
    </source>
</evidence>
<dbReference type="Pfam" id="PF13487">
    <property type="entry name" value="HD_5"/>
    <property type="match status" value="1"/>
</dbReference>
<dbReference type="PANTHER" id="PTHR43155">
    <property type="entry name" value="CYCLIC DI-GMP PHOSPHODIESTERASE PA4108-RELATED"/>
    <property type="match status" value="1"/>
</dbReference>
<evidence type="ECO:0000259" key="1">
    <source>
        <dbReference type="PROSITE" id="PS50887"/>
    </source>
</evidence>
<dbReference type="InterPro" id="IPR043128">
    <property type="entry name" value="Rev_trsase/Diguanyl_cyclase"/>
</dbReference>
<dbReference type="PANTHER" id="PTHR43155:SF2">
    <property type="entry name" value="CYCLIC DI-GMP PHOSPHODIESTERASE PA4108"/>
    <property type="match status" value="1"/>
</dbReference>
<accession>A0A2C6MCY0</accession>
<dbReference type="PROSITE" id="PS51832">
    <property type="entry name" value="HD_GYP"/>
    <property type="match status" value="1"/>
</dbReference>
<protein>
    <submittedName>
        <fullName evidence="3">Diguanylate cyclase</fullName>
    </submittedName>
</protein>
<evidence type="ECO:0000313" key="4">
    <source>
        <dbReference type="Proteomes" id="UP000222564"/>
    </source>
</evidence>
<dbReference type="InterPro" id="IPR000160">
    <property type="entry name" value="GGDEF_dom"/>
</dbReference>
<reference evidence="3 4" key="1">
    <citation type="submission" date="2013-09" db="EMBL/GenBank/DDBJ databases">
        <title>Biodegradation of hydrocarbons in the deep terrestrial subsurface : characterization of a microbial consortium composed of two Desulfotomaculum species originating from a deep geological formation.</title>
        <authorList>
            <person name="Aullo T."/>
            <person name="Berlendis S."/>
            <person name="Lascourreges J.-F."/>
            <person name="Dessort D."/>
            <person name="Saint-Laurent S."/>
            <person name="Schraauwers B."/>
            <person name="Mas J."/>
            <person name="Magot M."/>
            <person name="Ranchou-Peyruse A."/>
        </authorList>
    </citation>
    <scope>NUCLEOTIDE SEQUENCE [LARGE SCALE GENOMIC DNA]</scope>
    <source>
        <strain evidence="3 4">Bs107</strain>
    </source>
</reference>